<dbReference type="InterPro" id="IPR036291">
    <property type="entry name" value="NAD(P)-bd_dom_sf"/>
</dbReference>
<proteinExistence type="inferred from homology"/>
<gene>
    <name evidence="5" type="ORF">DA73_0211295</name>
    <name evidence="4" type="ORF">DA73_0400037555</name>
</gene>
<dbReference type="SUPFAM" id="SSF51735">
    <property type="entry name" value="NAD(P)-binding Rossmann-fold domains"/>
    <property type="match status" value="1"/>
</dbReference>
<dbReference type="FunFam" id="3.40.50.720:FF:000084">
    <property type="entry name" value="Short-chain dehydrogenase reductase"/>
    <property type="match status" value="1"/>
</dbReference>
<dbReference type="PIRSF" id="PIRSF000126">
    <property type="entry name" value="11-beta-HSD1"/>
    <property type="match status" value="1"/>
</dbReference>
<keyword evidence="6" id="KW-1185">Reference proteome</keyword>
<dbReference type="PANTHER" id="PTHR44196:SF1">
    <property type="entry name" value="DEHYDROGENASE_REDUCTASE SDR FAMILY MEMBER 7B"/>
    <property type="match status" value="1"/>
</dbReference>
<evidence type="ECO:0000313" key="4">
    <source>
        <dbReference type="EMBL" id="KAF3890531.1"/>
    </source>
</evidence>
<sequence length="275" mass="30672">MTETVIITGATQGIGKSTAILFARHGYNIVLAARQQERLEATASEIRALGREVLAISTDVRDSGQVKNLIEKSLAHFGHIDVLINNASIFFMGPVEESSLSDWHQVIDTNLMGYIYTIQALLPYFLERRKGTIVNVSSIGGLDPIPFQIPYTTSKYAVTGLTKALQAELSSKGIHVCGIYPSFIRTRLMERALFRGKDEETARKRYQLVDKAFQSPLLEKPEDVAKAIWHAVKYQQSDVVVGTAKLWTTAFQVFPGLMKSVVRRVFGMGELYSDR</sequence>
<dbReference type="STRING" id="1479485.DA73_0211295"/>
<organism evidence="5">
    <name type="scientific">Tolypothrix bouteillei VB521301</name>
    <dbReference type="NCBI Taxonomy" id="1479485"/>
    <lineage>
        <taxon>Bacteria</taxon>
        <taxon>Bacillati</taxon>
        <taxon>Cyanobacteriota</taxon>
        <taxon>Cyanophyceae</taxon>
        <taxon>Nostocales</taxon>
        <taxon>Tolypothrichaceae</taxon>
        <taxon>Tolypothrix</taxon>
    </lineage>
</organism>
<evidence type="ECO:0000313" key="5">
    <source>
        <dbReference type="EMBL" id="KIE12152.1"/>
    </source>
</evidence>
<dbReference type="InterPro" id="IPR020904">
    <property type="entry name" value="Sc_DH/Rdtase_CS"/>
</dbReference>
<dbReference type="PROSITE" id="PS00061">
    <property type="entry name" value="ADH_SHORT"/>
    <property type="match status" value="1"/>
</dbReference>
<dbReference type="RefSeq" id="WP_050045497.1">
    <property type="nucleotide sequence ID" value="NZ_JHEG04000001.1"/>
</dbReference>
<evidence type="ECO:0000256" key="3">
    <source>
        <dbReference type="RuleBase" id="RU000363"/>
    </source>
</evidence>
<dbReference type="InterPro" id="IPR002347">
    <property type="entry name" value="SDR_fam"/>
</dbReference>
<dbReference type="EMBL" id="JHEG04000001">
    <property type="protein sequence ID" value="KAF3890531.1"/>
    <property type="molecule type" value="Genomic_DNA"/>
</dbReference>
<dbReference type="GO" id="GO:0016020">
    <property type="term" value="C:membrane"/>
    <property type="evidence" value="ECO:0007669"/>
    <property type="project" value="TreeGrafter"/>
</dbReference>
<evidence type="ECO:0000313" key="6">
    <source>
        <dbReference type="Proteomes" id="UP000029738"/>
    </source>
</evidence>
<dbReference type="PRINTS" id="PR00080">
    <property type="entry name" value="SDRFAMILY"/>
</dbReference>
<dbReference type="Pfam" id="PF00106">
    <property type="entry name" value="adh_short"/>
    <property type="match status" value="1"/>
</dbReference>
<dbReference type="CDD" id="cd05233">
    <property type="entry name" value="SDR_c"/>
    <property type="match status" value="1"/>
</dbReference>
<accession>A0A0C1NBI3</accession>
<name>A0A0C1NBI3_9CYAN</name>
<dbReference type="AlphaFoldDB" id="A0A0C1NBI3"/>
<dbReference type="GO" id="GO:0016491">
    <property type="term" value="F:oxidoreductase activity"/>
    <property type="evidence" value="ECO:0007669"/>
    <property type="project" value="UniProtKB-KW"/>
</dbReference>
<protein>
    <submittedName>
        <fullName evidence="4 5">Oxidoreductase</fullName>
    </submittedName>
</protein>
<dbReference type="Proteomes" id="UP000029738">
    <property type="component" value="Unassembled WGS sequence"/>
</dbReference>
<reference evidence="4" key="2">
    <citation type="submission" date="2019-11" db="EMBL/GenBank/DDBJ databases">
        <title>Improved Assembly of Tolypothrix boutellei genome.</title>
        <authorList>
            <person name="Sarangi A.N."/>
            <person name="Mukherjee M."/>
            <person name="Ghosh S."/>
            <person name="Singh D."/>
            <person name="Das A."/>
            <person name="Kant S."/>
            <person name="Prusty A."/>
            <person name="Tripathy S."/>
        </authorList>
    </citation>
    <scope>NUCLEOTIDE SEQUENCE</scope>
    <source>
        <strain evidence="4">VB521301</strain>
    </source>
</reference>
<comment type="caution">
    <text evidence="5">The sequence shown here is derived from an EMBL/GenBank/DDBJ whole genome shotgun (WGS) entry which is preliminary data.</text>
</comment>
<comment type="similarity">
    <text evidence="1 3">Belongs to the short-chain dehydrogenases/reductases (SDR) family.</text>
</comment>
<dbReference type="EMBL" id="JHEG02000037">
    <property type="protein sequence ID" value="KIE12152.1"/>
    <property type="molecule type" value="Genomic_DNA"/>
</dbReference>
<keyword evidence="2" id="KW-0560">Oxidoreductase</keyword>
<dbReference type="PANTHER" id="PTHR44196">
    <property type="entry name" value="DEHYDROGENASE/REDUCTASE SDR FAMILY MEMBER 7B"/>
    <property type="match status" value="1"/>
</dbReference>
<dbReference type="Gene3D" id="3.40.50.720">
    <property type="entry name" value="NAD(P)-binding Rossmann-like Domain"/>
    <property type="match status" value="1"/>
</dbReference>
<dbReference type="PRINTS" id="PR00081">
    <property type="entry name" value="GDHRDH"/>
</dbReference>
<reference evidence="5" key="1">
    <citation type="journal article" date="2015" name="Genome Announc.">
        <title>Draft Genome Sequence of Tolypothrix boutellei Strain VB521301.</title>
        <authorList>
            <person name="Chandrababunaidu M.M."/>
            <person name="Singh D."/>
            <person name="Sen D."/>
            <person name="Bhan S."/>
            <person name="Das S."/>
            <person name="Gupta A."/>
            <person name="Adhikary S.P."/>
            <person name="Tripathy S."/>
        </authorList>
    </citation>
    <scope>NUCLEOTIDE SEQUENCE</scope>
    <source>
        <strain evidence="5">VB521301</strain>
    </source>
</reference>
<evidence type="ECO:0000256" key="1">
    <source>
        <dbReference type="ARBA" id="ARBA00006484"/>
    </source>
</evidence>
<evidence type="ECO:0000256" key="2">
    <source>
        <dbReference type="ARBA" id="ARBA00023002"/>
    </source>
</evidence>
<dbReference type="OrthoDB" id="9775296at2"/>